<name>A0ABU4NYL0_9ACTN</name>
<evidence type="ECO:0000256" key="8">
    <source>
        <dbReference type="PROSITE-ProRule" id="PRU01363"/>
    </source>
</evidence>
<keyword evidence="13" id="KW-1185">Reference proteome</keyword>
<dbReference type="SMART" id="SM00825">
    <property type="entry name" value="PKS_KS"/>
    <property type="match status" value="1"/>
</dbReference>
<comment type="pathway">
    <text evidence="1">Antibiotic biosynthesis.</text>
</comment>
<dbReference type="SMART" id="SM00823">
    <property type="entry name" value="PKS_PP"/>
    <property type="match status" value="1"/>
</dbReference>
<dbReference type="Pfam" id="PF00550">
    <property type="entry name" value="PP-binding"/>
    <property type="match status" value="1"/>
</dbReference>
<dbReference type="PROSITE" id="PS00012">
    <property type="entry name" value="PHOSPHOPANTETHEINE"/>
    <property type="match status" value="1"/>
</dbReference>
<dbReference type="SUPFAM" id="SSF53901">
    <property type="entry name" value="Thiolase-like"/>
    <property type="match status" value="1"/>
</dbReference>
<feature type="domain" description="PKS/mFAS DH" evidence="11">
    <location>
        <begin position="43"/>
        <end position="323"/>
    </location>
</feature>
<dbReference type="InterPro" id="IPR049900">
    <property type="entry name" value="PKS_mFAS_DH"/>
</dbReference>
<feature type="domain" description="Carrier" evidence="9">
    <location>
        <begin position="803"/>
        <end position="878"/>
    </location>
</feature>
<dbReference type="InterPro" id="IPR036736">
    <property type="entry name" value="ACP-like_sf"/>
</dbReference>
<evidence type="ECO:0000256" key="1">
    <source>
        <dbReference type="ARBA" id="ARBA00004792"/>
    </source>
</evidence>
<dbReference type="Pfam" id="PF21089">
    <property type="entry name" value="PKS_DH_N"/>
    <property type="match status" value="1"/>
</dbReference>
<dbReference type="SUPFAM" id="SSF51735">
    <property type="entry name" value="NAD(P)-binding Rossmann-fold domains"/>
    <property type="match status" value="2"/>
</dbReference>
<keyword evidence="4" id="KW-0808">Transferase</keyword>
<feature type="region of interest" description="C-terminal hotdog fold" evidence="8">
    <location>
        <begin position="183"/>
        <end position="323"/>
    </location>
</feature>
<keyword evidence="2" id="KW-0596">Phosphopantetheine</keyword>
<feature type="active site" description="Proton donor; for dehydratase activity" evidence="8">
    <location>
        <position position="246"/>
    </location>
</feature>
<dbReference type="PROSITE" id="PS52004">
    <property type="entry name" value="KS3_2"/>
    <property type="match status" value="1"/>
</dbReference>
<dbReference type="Gene3D" id="1.10.1200.10">
    <property type="entry name" value="ACP-like"/>
    <property type="match status" value="1"/>
</dbReference>
<dbReference type="SUPFAM" id="SSF47336">
    <property type="entry name" value="ACP-like"/>
    <property type="match status" value="1"/>
</dbReference>
<dbReference type="InterPro" id="IPR020806">
    <property type="entry name" value="PKS_PP-bd"/>
</dbReference>
<dbReference type="Pfam" id="PF00698">
    <property type="entry name" value="Acyl_transf_1"/>
    <property type="match status" value="1"/>
</dbReference>
<dbReference type="SUPFAM" id="SSF55048">
    <property type="entry name" value="Probable ACP-binding domain of malonyl-CoA ACP transacylase"/>
    <property type="match status" value="1"/>
</dbReference>
<keyword evidence="6" id="KW-0511">Multifunctional enzyme</keyword>
<proteinExistence type="predicted"/>
<evidence type="ECO:0000256" key="5">
    <source>
        <dbReference type="ARBA" id="ARBA00023194"/>
    </source>
</evidence>
<sequence>AVPRTPLEAALPTYAFDRERYWLPAPDTVPADPSAWGADGLDHPWLTLSTPLADDGLILTGRIDTTGPGQRWLSDHKVFDTVLLPGTAILDMVLTAAARVGATGIDTLTLTTPLVLPDSGPLRIQVAVTGIDGNGQRQVTVHTHPGPDTHPGTPWTTHATAQLTHHTPAHTPDPVDWTATEQAERVPLDGFYDRFRDRGIDYGPAFQGLVELSRTDDTAYAVIRLPEAEAVSAQAGDFALHPALLDAALHAVAVLDDDTAGVSLPFEWTGVELYATGATELRVRIQRDPASSQARLWMADAHGAPVAYVDALVLRSATEQQLRRRTGSHLYRLDFQPPRTMREAPAETWVLGGSGELAHVIGGRPVVDVDELRARLDAGDEPPARLVLDSTTPAPGDLADAARAAIATALHVTQELLAESRLEGTELVWVTREAVPAEPGMGVDGLVHAPLWGLVRAARAEYPQRSLRLVDTGPAAEDAAALARAVSVTDEPEIAVRGGEIRVARLVAVELEQKDVPEGTPASEGTALITGGTGELGRELARHLVRTRGVRRLVLTSRQGEGAPGAADLAAELTGAGADSVRIVACDVADREGLAGLIGSIDDLDSVWHLAGVLDDGLLPDQNTERLERVLAPKLDAALHLHELTREHELSEFVMFSSLAGVLGSAGQSTYAAGNAFLDAFAAWRAHAGLPARSLSWGLWEQGGTGLTAHLGRAELTRIRRMGVEPLSVDEGLRTLDAALATDAREHLVPVRLGPASAHRDQDEVPVLLRGLLRTRLRRANTGETPSGPRGRLAALSPDQRRESLTLLVRSAAASVLGLPDEGAVSAQQVLRDLGLDSLMAVELRRRISRETEVSLPATLAFDHPTPAAMAEYLLERMDLSPAVLPAKAVARAADGDDDPVAIVSMACRLPGGVGTPEEFWELLSSGGDAIEEFPSRWDGWDVYDPDPEAVGKTYAREGGFLRDVEGFDAGFFGIPPREARAMDPQQRLVLEASWEALERAGIRPETMEGSNTGVYLGAMGSDYDRFRNQDLNALDAYGSMGSAGSVLSGRVSYSLGLRGPAVTVDTACSSSLVALHLAVSALRQGECDVALAGGVTVMSTPSVFVEFSRLRGMAVDGRCKSFSADADGAGWSEGCGVLVLKRLSAARVAGDRVLAVIRGSAVNQDGRSQGLTAPNGPSQQRVIQEALSRARLSPSDVDAVEAHGTGTALGDPVEAGALAAVFGPGRSVERPVWLGSAKSNIGHAQAAAGVIGVIKMVLALQHETLPLSLHAERPSEHIEWEGSGLRLLGEARSWPREESRLRRAGVSSFGLSGTNAHLVLEEAPAGEAAVTVAEQVAPGGVVPVVVSGRDAGVVRAQARRWAQWWRNHPEVSLDRVASTALWHRSWFDSRGAVLAATREEAIDRLEALAEGTDALGVIAPAETLGDIPLQDAGPGGVWVFPGQGSQWEGMGRVLFEQSPVFAETVRACEAALLPWTGWSVVEVLTGQRALSGVEEVQPALFAMSLGLAAWWESMGVTPQAVIGHSQGEVTAAVVAGVLTVEQGAKIVAARSRAVATCGGRGGMAVVERGLEWVTERLAGTGLSVAAVNTAASTVISGDSDALDIFLADVQAEGVFARRVQVDYASHSAHMDPLLPALAEELAGLRPAAGRIPMYSTVHGRLIHGSEMNAGYWCANLRRPVRFDLAGQAATADGHHTWTEISPHPVMAMVLDEIARQHGGTTVATAHRGQADTTDVLSSWTRAGLEHADQWPWERAVPRTPLEAALPTYAFDRERYWLPAPDTVPADP</sequence>
<dbReference type="InterPro" id="IPR018201">
    <property type="entry name" value="Ketoacyl_synth_AS"/>
</dbReference>
<dbReference type="Pfam" id="PF16197">
    <property type="entry name" value="KAsynt_C_assoc"/>
    <property type="match status" value="1"/>
</dbReference>
<feature type="non-terminal residue" evidence="12">
    <location>
        <position position="1788"/>
    </location>
</feature>
<dbReference type="InterPro" id="IPR036291">
    <property type="entry name" value="NAD(P)-bd_dom_sf"/>
</dbReference>
<dbReference type="InterPro" id="IPR016039">
    <property type="entry name" value="Thiolase-like"/>
</dbReference>
<evidence type="ECO:0000256" key="4">
    <source>
        <dbReference type="ARBA" id="ARBA00022679"/>
    </source>
</evidence>
<protein>
    <submittedName>
        <fullName evidence="12">SDR family NAD(P)-dependent oxidoreductase</fullName>
    </submittedName>
</protein>
<dbReference type="Gene3D" id="3.40.50.720">
    <property type="entry name" value="NAD(P)-binding Rossmann-like Domain"/>
    <property type="match status" value="1"/>
</dbReference>
<evidence type="ECO:0000259" key="10">
    <source>
        <dbReference type="PROSITE" id="PS52004"/>
    </source>
</evidence>
<dbReference type="SMART" id="SM00822">
    <property type="entry name" value="PKS_KR"/>
    <property type="match status" value="1"/>
</dbReference>
<dbReference type="Pfam" id="PF08659">
    <property type="entry name" value="KR"/>
    <property type="match status" value="1"/>
</dbReference>
<evidence type="ECO:0000256" key="7">
    <source>
        <dbReference type="ARBA" id="ARBA00023315"/>
    </source>
</evidence>
<evidence type="ECO:0000256" key="3">
    <source>
        <dbReference type="ARBA" id="ARBA00022553"/>
    </source>
</evidence>
<keyword evidence="3" id="KW-0597">Phosphoprotein</keyword>
<dbReference type="Pfam" id="PF14765">
    <property type="entry name" value="PS-DH"/>
    <property type="match status" value="1"/>
</dbReference>
<dbReference type="InterPro" id="IPR014031">
    <property type="entry name" value="Ketoacyl_synth_C"/>
</dbReference>
<comment type="caution">
    <text evidence="12">The sequence shown here is derived from an EMBL/GenBank/DDBJ whole genome shotgun (WGS) entry which is preliminary data.</text>
</comment>
<dbReference type="InterPro" id="IPR001227">
    <property type="entry name" value="Ac_transferase_dom_sf"/>
</dbReference>
<keyword evidence="5" id="KW-0045">Antibiotic biosynthesis</keyword>
<dbReference type="InterPro" id="IPR014030">
    <property type="entry name" value="Ketoacyl_synth_N"/>
</dbReference>
<reference evidence="12 13" key="1">
    <citation type="journal article" date="2023" name="Microb. Genom.">
        <title>Mesoterricola silvestris gen. nov., sp. nov., Mesoterricola sediminis sp. nov., Geothrix oryzae sp. nov., Geothrix edaphica sp. nov., Geothrix rubra sp. nov., and Geothrix limicola sp. nov., six novel members of Acidobacteriota isolated from soils.</title>
        <authorList>
            <person name="Weisberg A.J."/>
            <person name="Pearce E."/>
            <person name="Kramer C.G."/>
            <person name="Chang J.H."/>
            <person name="Clarke C.R."/>
        </authorList>
    </citation>
    <scope>NUCLEOTIDE SEQUENCE [LARGE SCALE GENOMIC DNA]</scope>
    <source>
        <strain evidence="12 13">ID09-01A</strain>
    </source>
</reference>
<feature type="non-terminal residue" evidence="12">
    <location>
        <position position="1"/>
    </location>
</feature>
<evidence type="ECO:0000256" key="6">
    <source>
        <dbReference type="ARBA" id="ARBA00023268"/>
    </source>
</evidence>
<feature type="active site" description="Proton acceptor; for dehydratase activity" evidence="8">
    <location>
        <position position="76"/>
    </location>
</feature>
<dbReference type="InterPro" id="IPR050091">
    <property type="entry name" value="PKS_NRPS_Biosynth_Enz"/>
</dbReference>
<dbReference type="InterPro" id="IPR032821">
    <property type="entry name" value="PKS_assoc"/>
</dbReference>
<dbReference type="RefSeq" id="WP_319064007.1">
    <property type="nucleotide sequence ID" value="NZ_JARAYT010000054.1"/>
</dbReference>
<evidence type="ECO:0000313" key="12">
    <source>
        <dbReference type="EMBL" id="MDX3707324.1"/>
    </source>
</evidence>
<organism evidence="12 13">
    <name type="scientific">Streptomyces europaeiscabiei</name>
    <dbReference type="NCBI Taxonomy" id="146819"/>
    <lineage>
        <taxon>Bacteria</taxon>
        <taxon>Bacillati</taxon>
        <taxon>Actinomycetota</taxon>
        <taxon>Actinomycetes</taxon>
        <taxon>Kitasatosporales</taxon>
        <taxon>Streptomycetaceae</taxon>
        <taxon>Streptomyces</taxon>
    </lineage>
</organism>
<evidence type="ECO:0000256" key="2">
    <source>
        <dbReference type="ARBA" id="ARBA00022450"/>
    </source>
</evidence>
<dbReference type="SMART" id="SM00827">
    <property type="entry name" value="PKS_AT"/>
    <property type="match status" value="1"/>
</dbReference>
<keyword evidence="7" id="KW-0012">Acyltransferase</keyword>
<evidence type="ECO:0000259" key="9">
    <source>
        <dbReference type="PROSITE" id="PS50075"/>
    </source>
</evidence>
<dbReference type="PANTHER" id="PTHR43775:SF51">
    <property type="entry name" value="INACTIVE PHENOLPHTHIOCEROL SYNTHESIS POLYKETIDE SYNTHASE TYPE I PKS1-RELATED"/>
    <property type="match status" value="1"/>
</dbReference>
<dbReference type="SMART" id="SM01294">
    <property type="entry name" value="PKS_PP_betabranch"/>
    <property type="match status" value="1"/>
</dbReference>
<feature type="domain" description="Ketosynthase family 3 (KS3)" evidence="10">
    <location>
        <begin position="898"/>
        <end position="1323"/>
    </location>
</feature>
<dbReference type="Gene3D" id="3.10.129.110">
    <property type="entry name" value="Polyketide synthase dehydratase"/>
    <property type="match status" value="1"/>
</dbReference>
<dbReference type="Pfam" id="PF02801">
    <property type="entry name" value="Ketoacyl-synt_C"/>
    <property type="match status" value="1"/>
</dbReference>
<dbReference type="Proteomes" id="UP001271274">
    <property type="component" value="Unassembled WGS sequence"/>
</dbReference>
<gene>
    <name evidence="12" type="ORF">PV662_48220</name>
</gene>
<dbReference type="InterPro" id="IPR049551">
    <property type="entry name" value="PKS_DH_C"/>
</dbReference>
<evidence type="ECO:0000259" key="11">
    <source>
        <dbReference type="PROSITE" id="PS52019"/>
    </source>
</evidence>
<dbReference type="SMART" id="SM00826">
    <property type="entry name" value="PKS_DH"/>
    <property type="match status" value="1"/>
</dbReference>
<dbReference type="InterPro" id="IPR020807">
    <property type="entry name" value="PKS_DH"/>
</dbReference>
<dbReference type="InterPro" id="IPR014043">
    <property type="entry name" value="Acyl_transferase_dom"/>
</dbReference>
<dbReference type="InterPro" id="IPR016036">
    <property type="entry name" value="Malonyl_transacylase_ACP-bd"/>
</dbReference>
<dbReference type="SUPFAM" id="SSF52151">
    <property type="entry name" value="FabD/lysophospholipase-like"/>
    <property type="match status" value="1"/>
</dbReference>
<dbReference type="Gene3D" id="3.40.366.10">
    <property type="entry name" value="Malonyl-Coenzyme A Acyl Carrier Protein, domain 2"/>
    <property type="match status" value="1"/>
</dbReference>
<accession>A0ABU4NYL0</accession>
<dbReference type="InterPro" id="IPR020841">
    <property type="entry name" value="PKS_Beta-ketoAc_synthase_dom"/>
</dbReference>
<dbReference type="Pfam" id="PF00109">
    <property type="entry name" value="ketoacyl-synt"/>
    <property type="match status" value="1"/>
</dbReference>
<feature type="region of interest" description="N-terminal hotdog fold" evidence="8">
    <location>
        <begin position="43"/>
        <end position="170"/>
    </location>
</feature>
<dbReference type="Pfam" id="PF22953">
    <property type="entry name" value="SpnB_Rossmann"/>
    <property type="match status" value="1"/>
</dbReference>
<dbReference type="InterPro" id="IPR049552">
    <property type="entry name" value="PKS_DH_N"/>
</dbReference>
<dbReference type="InterPro" id="IPR057326">
    <property type="entry name" value="KR_dom"/>
</dbReference>
<dbReference type="InterPro" id="IPR009081">
    <property type="entry name" value="PP-bd_ACP"/>
</dbReference>
<dbReference type="EMBL" id="JARAYU010000052">
    <property type="protein sequence ID" value="MDX3707324.1"/>
    <property type="molecule type" value="Genomic_DNA"/>
</dbReference>
<dbReference type="Gene3D" id="3.30.70.3290">
    <property type="match status" value="1"/>
</dbReference>
<dbReference type="CDD" id="cd08956">
    <property type="entry name" value="KR_3_FAS_SDR_x"/>
    <property type="match status" value="1"/>
</dbReference>
<dbReference type="Gene3D" id="3.40.47.10">
    <property type="match status" value="1"/>
</dbReference>
<dbReference type="CDD" id="cd00833">
    <property type="entry name" value="PKS"/>
    <property type="match status" value="1"/>
</dbReference>
<dbReference type="PROSITE" id="PS50075">
    <property type="entry name" value="CARRIER"/>
    <property type="match status" value="1"/>
</dbReference>
<dbReference type="PANTHER" id="PTHR43775">
    <property type="entry name" value="FATTY ACID SYNTHASE"/>
    <property type="match status" value="1"/>
</dbReference>
<dbReference type="PROSITE" id="PS52019">
    <property type="entry name" value="PKS_MFAS_DH"/>
    <property type="match status" value="1"/>
</dbReference>
<dbReference type="InterPro" id="IPR042104">
    <property type="entry name" value="PKS_dehydratase_sf"/>
</dbReference>
<dbReference type="PROSITE" id="PS00606">
    <property type="entry name" value="KS3_1"/>
    <property type="match status" value="1"/>
</dbReference>
<dbReference type="InterPro" id="IPR055123">
    <property type="entry name" value="SpnB-like_Rossmann"/>
</dbReference>
<dbReference type="InterPro" id="IPR016035">
    <property type="entry name" value="Acyl_Trfase/lysoPLipase"/>
</dbReference>
<dbReference type="InterPro" id="IPR006162">
    <property type="entry name" value="Ppantetheine_attach_site"/>
</dbReference>
<evidence type="ECO:0000313" key="13">
    <source>
        <dbReference type="Proteomes" id="UP001271274"/>
    </source>
</evidence>
<dbReference type="InterPro" id="IPR013968">
    <property type="entry name" value="PKS_KR"/>
</dbReference>